<dbReference type="AlphaFoldDB" id="A0A345UP85"/>
<sequence>MVFKSAVDKGRQTYFSEHQSVFRLMLFLWLKL</sequence>
<protein>
    <submittedName>
        <fullName evidence="1">Uncharacterized protein</fullName>
    </submittedName>
</protein>
<reference evidence="1 2" key="1">
    <citation type="submission" date="2018-03" db="EMBL/GenBank/DDBJ databases">
        <title>Phenotypic and genomic properties of Cyclonatronum proteinivorum gen. nov., sp. nov., a haloalkaliphilic bacteroidete from soda lakes possessing Na+-translocating rhodopsin.</title>
        <authorList>
            <person name="Toshchakov S.V."/>
            <person name="Korzhenkov A."/>
            <person name="Samarov N.I."/>
            <person name="Kublanov I.V."/>
            <person name="Muntyan M.S."/>
            <person name="Sorokin D.Y."/>
        </authorList>
    </citation>
    <scope>NUCLEOTIDE SEQUENCE [LARGE SCALE GENOMIC DNA]</scope>
    <source>
        <strain evidence="1 2">Omega</strain>
    </source>
</reference>
<keyword evidence="2" id="KW-1185">Reference proteome</keyword>
<dbReference type="KEGG" id="cprv:CYPRO_3050"/>
<proteinExistence type="predicted"/>
<evidence type="ECO:0000313" key="2">
    <source>
        <dbReference type="Proteomes" id="UP000254808"/>
    </source>
</evidence>
<dbReference type="EMBL" id="CP027806">
    <property type="protein sequence ID" value="AXJ02287.1"/>
    <property type="molecule type" value="Genomic_DNA"/>
</dbReference>
<name>A0A345UP85_9BACT</name>
<dbReference type="Proteomes" id="UP000254808">
    <property type="component" value="Chromosome"/>
</dbReference>
<gene>
    <name evidence="1" type="ORF">CYPRO_3050</name>
</gene>
<evidence type="ECO:0000313" key="1">
    <source>
        <dbReference type="EMBL" id="AXJ02287.1"/>
    </source>
</evidence>
<organism evidence="1 2">
    <name type="scientific">Cyclonatronum proteinivorum</name>
    <dbReference type="NCBI Taxonomy" id="1457365"/>
    <lineage>
        <taxon>Bacteria</taxon>
        <taxon>Pseudomonadati</taxon>
        <taxon>Balneolota</taxon>
        <taxon>Balneolia</taxon>
        <taxon>Balneolales</taxon>
        <taxon>Cyclonatronaceae</taxon>
        <taxon>Cyclonatronum</taxon>
    </lineage>
</organism>
<accession>A0A345UP85</accession>